<evidence type="ECO:0000256" key="10">
    <source>
        <dbReference type="PIRSR" id="PIRSR634016-4"/>
    </source>
</evidence>
<evidence type="ECO:0000259" key="13">
    <source>
        <dbReference type="Pfam" id="PF17900"/>
    </source>
</evidence>
<dbReference type="Pfam" id="PF01433">
    <property type="entry name" value="Peptidase_M1"/>
    <property type="match status" value="1"/>
</dbReference>
<evidence type="ECO:0000313" key="15">
    <source>
        <dbReference type="WBParaSite" id="PSAMB.scaffold1804size27738.g15035.t1"/>
    </source>
</evidence>
<evidence type="ECO:0000256" key="11">
    <source>
        <dbReference type="SAM" id="SignalP"/>
    </source>
</evidence>
<evidence type="ECO:0000313" key="14">
    <source>
        <dbReference type="Proteomes" id="UP000887566"/>
    </source>
</evidence>
<dbReference type="AlphaFoldDB" id="A0A914VCN0"/>
<dbReference type="CDD" id="cd09601">
    <property type="entry name" value="M1_APN-Q_like"/>
    <property type="match status" value="1"/>
</dbReference>
<evidence type="ECO:0000256" key="5">
    <source>
        <dbReference type="ARBA" id="ARBA00022801"/>
    </source>
</evidence>
<feature type="active site" description="Proton acceptor" evidence="8">
    <location>
        <position position="373"/>
    </location>
</feature>
<keyword evidence="4 9" id="KW-0479">Metal-binding</keyword>
<evidence type="ECO:0000256" key="4">
    <source>
        <dbReference type="ARBA" id="ARBA00022723"/>
    </source>
</evidence>
<dbReference type="GO" id="GO:0005737">
    <property type="term" value="C:cytoplasm"/>
    <property type="evidence" value="ECO:0007669"/>
    <property type="project" value="TreeGrafter"/>
</dbReference>
<feature type="site" description="Transition state stabilizer" evidence="10">
    <location>
        <position position="455"/>
    </location>
</feature>
<evidence type="ECO:0000256" key="2">
    <source>
        <dbReference type="ARBA" id="ARBA00022438"/>
    </source>
</evidence>
<dbReference type="PANTHER" id="PTHR11533:SF293">
    <property type="entry name" value="AMINOPEPTIDASE-2-RELATED"/>
    <property type="match status" value="1"/>
</dbReference>
<feature type="binding site" evidence="9">
    <location>
        <position position="372"/>
    </location>
    <ligand>
        <name>Zn(2+)</name>
        <dbReference type="ChEBI" id="CHEBI:29105"/>
        <note>catalytic</note>
    </ligand>
</feature>
<feature type="signal peptide" evidence="11">
    <location>
        <begin position="1"/>
        <end position="17"/>
    </location>
</feature>
<feature type="chain" id="PRO_5037079232" evidence="11">
    <location>
        <begin position="18"/>
        <end position="689"/>
    </location>
</feature>
<dbReference type="FunFam" id="1.10.390.10:FF:000013">
    <property type="entry name" value="Aminopeptidase N"/>
    <property type="match status" value="1"/>
</dbReference>
<dbReference type="InterPro" id="IPR027268">
    <property type="entry name" value="Peptidase_M4/M1_CTD_sf"/>
</dbReference>
<dbReference type="SUPFAM" id="SSF63737">
    <property type="entry name" value="Leukotriene A4 hydrolase N-terminal domain"/>
    <property type="match status" value="1"/>
</dbReference>
<comment type="similarity">
    <text evidence="1">Belongs to the peptidase M1 family.</text>
</comment>
<evidence type="ECO:0000256" key="1">
    <source>
        <dbReference type="ARBA" id="ARBA00010136"/>
    </source>
</evidence>
<protein>
    <submittedName>
        <fullName evidence="15">Aminopeptidase</fullName>
    </submittedName>
</protein>
<dbReference type="GO" id="GO:0016020">
    <property type="term" value="C:membrane"/>
    <property type="evidence" value="ECO:0007669"/>
    <property type="project" value="TreeGrafter"/>
</dbReference>
<dbReference type="GO" id="GO:0006508">
    <property type="term" value="P:proteolysis"/>
    <property type="evidence" value="ECO:0007669"/>
    <property type="project" value="UniProtKB-KW"/>
</dbReference>
<organism evidence="14 15">
    <name type="scientific">Plectus sambesii</name>
    <dbReference type="NCBI Taxonomy" id="2011161"/>
    <lineage>
        <taxon>Eukaryota</taxon>
        <taxon>Metazoa</taxon>
        <taxon>Ecdysozoa</taxon>
        <taxon>Nematoda</taxon>
        <taxon>Chromadorea</taxon>
        <taxon>Plectida</taxon>
        <taxon>Plectina</taxon>
        <taxon>Plectoidea</taxon>
        <taxon>Plectidae</taxon>
        <taxon>Plectus</taxon>
    </lineage>
</organism>
<dbReference type="Pfam" id="PF17900">
    <property type="entry name" value="Peptidase_M1_N"/>
    <property type="match status" value="1"/>
</dbReference>
<evidence type="ECO:0000256" key="7">
    <source>
        <dbReference type="ARBA" id="ARBA00023049"/>
    </source>
</evidence>
<name>A0A914VCN0_9BILA</name>
<dbReference type="GO" id="GO:0070006">
    <property type="term" value="F:metalloaminopeptidase activity"/>
    <property type="evidence" value="ECO:0007669"/>
    <property type="project" value="TreeGrafter"/>
</dbReference>
<keyword evidence="5" id="KW-0378">Hydrolase</keyword>
<dbReference type="InterPro" id="IPR050344">
    <property type="entry name" value="Peptidase_M1_aminopeptidases"/>
</dbReference>
<comment type="cofactor">
    <cofactor evidence="9">
        <name>Zn(2+)</name>
        <dbReference type="ChEBI" id="CHEBI:29105"/>
    </cofactor>
    <text evidence="9">Binds 1 zinc ion per subunit.</text>
</comment>
<keyword evidence="6 9" id="KW-0862">Zinc</keyword>
<feature type="domain" description="Aminopeptidase N-like N-terminal" evidence="13">
    <location>
        <begin position="65"/>
        <end position="265"/>
    </location>
</feature>
<dbReference type="SUPFAM" id="SSF55486">
    <property type="entry name" value="Metalloproteases ('zincins'), catalytic domain"/>
    <property type="match status" value="1"/>
</dbReference>
<dbReference type="Gene3D" id="1.10.390.10">
    <property type="entry name" value="Neutral Protease Domain 2"/>
    <property type="match status" value="1"/>
</dbReference>
<dbReference type="Gene3D" id="2.60.40.1730">
    <property type="entry name" value="tricorn interacting facor f3 domain"/>
    <property type="match status" value="1"/>
</dbReference>
<dbReference type="Proteomes" id="UP000887566">
    <property type="component" value="Unplaced"/>
</dbReference>
<dbReference type="GO" id="GO:0043171">
    <property type="term" value="P:peptide catabolic process"/>
    <property type="evidence" value="ECO:0007669"/>
    <property type="project" value="TreeGrafter"/>
</dbReference>
<dbReference type="InterPro" id="IPR045357">
    <property type="entry name" value="Aminopeptidase_N-like_N"/>
</dbReference>
<evidence type="ECO:0000256" key="6">
    <source>
        <dbReference type="ARBA" id="ARBA00022833"/>
    </source>
</evidence>
<dbReference type="GO" id="GO:0005615">
    <property type="term" value="C:extracellular space"/>
    <property type="evidence" value="ECO:0007669"/>
    <property type="project" value="TreeGrafter"/>
</dbReference>
<keyword evidence="14" id="KW-1185">Reference proteome</keyword>
<dbReference type="InterPro" id="IPR034016">
    <property type="entry name" value="M1_APN-typ"/>
</dbReference>
<keyword evidence="7" id="KW-0482">Metalloprotease</keyword>
<feature type="binding site" evidence="9">
    <location>
        <position position="395"/>
    </location>
    <ligand>
        <name>Zn(2+)</name>
        <dbReference type="ChEBI" id="CHEBI:29105"/>
        <note>catalytic</note>
    </ligand>
</feature>
<evidence type="ECO:0000256" key="9">
    <source>
        <dbReference type="PIRSR" id="PIRSR634016-3"/>
    </source>
</evidence>
<dbReference type="InterPro" id="IPR042097">
    <property type="entry name" value="Aminopeptidase_N-like_N_sf"/>
</dbReference>
<evidence type="ECO:0000259" key="12">
    <source>
        <dbReference type="Pfam" id="PF01433"/>
    </source>
</evidence>
<dbReference type="PANTHER" id="PTHR11533">
    <property type="entry name" value="PROTEASE M1 ZINC METALLOPROTEASE"/>
    <property type="match status" value="1"/>
</dbReference>
<feature type="domain" description="Peptidase M1 membrane alanine aminopeptidase" evidence="12">
    <location>
        <begin position="300"/>
        <end position="525"/>
    </location>
</feature>
<dbReference type="GO" id="GO:0008270">
    <property type="term" value="F:zinc ion binding"/>
    <property type="evidence" value="ECO:0007669"/>
    <property type="project" value="InterPro"/>
</dbReference>
<evidence type="ECO:0000256" key="8">
    <source>
        <dbReference type="PIRSR" id="PIRSR634016-1"/>
    </source>
</evidence>
<evidence type="ECO:0000256" key="3">
    <source>
        <dbReference type="ARBA" id="ARBA00022670"/>
    </source>
</evidence>
<dbReference type="WBParaSite" id="PSAMB.scaffold1804size27738.g15035.t1">
    <property type="protein sequence ID" value="PSAMB.scaffold1804size27738.g15035.t1"/>
    <property type="gene ID" value="PSAMB.scaffold1804size27738.g15035"/>
</dbReference>
<feature type="binding site" evidence="9">
    <location>
        <position position="376"/>
    </location>
    <ligand>
        <name>Zn(2+)</name>
        <dbReference type="ChEBI" id="CHEBI:29105"/>
        <note>catalytic</note>
    </ligand>
</feature>
<accession>A0A914VCN0</accession>
<dbReference type="GO" id="GO:0042277">
    <property type="term" value="F:peptide binding"/>
    <property type="evidence" value="ECO:0007669"/>
    <property type="project" value="TreeGrafter"/>
</dbReference>
<keyword evidence="3" id="KW-0645">Protease</keyword>
<sequence length="689" mass="77646">MKHFFLLLVLLCNYAVSEVVNVEDQGPLLVPSQPNRAKERAWRQRMRESVKSTLQDQRIPPTVIPLDYYLRVQPYFPVPGVTMPDGRNMTFDAQLTLSVMVVATTNNFTLDAVNLNIDCANVRITDNNANPVNIAPNGCFYDPNLQHFIIIPNVILIINATYILTFKYTGLINHYDVGGLFYTSYLDQNGAQHFMVATHFETGIHVRAVMPAFDEPSYKAQFHLNLIYPTGMTALSNMLERNPVDLHNGWSMTQFGTTPKMSSYLFAFAVGPFVGKSMTNPAGTIVRSWAWPGMEPYLDFGLNNAAGCLNYFGNYLNFTFPLPKSDQLALPEFPAGAMENWGIVIYKYQYVVFNAQNQPTSAKVLGSEVMCHELAHQWFGDLVTTAWWDDLFLNEGSANYWETIGQEGVYPDQIPFLESVFVSETVFSALRVDGNVGQSHPVVAPNGPFFDTITYSKGASLLRMISNTLGASVMQQGLQQYLKDHQYANANHEDYFRALTTAAQANGLTDWCGRPLNVSLFMDPWVLQQSFPVVFVNNSQLMGGSQLSQQPYNSISSLPPSPYNYTWPIPVFYKSFNSSTSVLRWIPPSYDSGCTLKVKEMPEEKNLHWELDNSEVKAFFRVQYDSVGWGRLIQQLQSNPSSLSLQAKMQLMDDSLAFITQVSYIFIVFHLFDVSSTRLFVPPTAVLHL</sequence>
<dbReference type="InterPro" id="IPR014782">
    <property type="entry name" value="Peptidase_M1_dom"/>
</dbReference>
<keyword evidence="11" id="KW-0732">Signal</keyword>
<reference evidence="15" key="1">
    <citation type="submission" date="2022-11" db="UniProtKB">
        <authorList>
            <consortium name="WormBaseParasite"/>
        </authorList>
    </citation>
    <scope>IDENTIFICATION</scope>
</reference>
<dbReference type="Gene3D" id="2.60.40.1910">
    <property type="match status" value="1"/>
</dbReference>
<dbReference type="PRINTS" id="PR00756">
    <property type="entry name" value="ALADIPTASE"/>
</dbReference>
<proteinExistence type="inferred from homology"/>
<dbReference type="InterPro" id="IPR001930">
    <property type="entry name" value="Peptidase_M1"/>
</dbReference>
<keyword evidence="2" id="KW-0031">Aminopeptidase</keyword>